<evidence type="ECO:0000313" key="2">
    <source>
        <dbReference type="EMBL" id="TYK15926.1"/>
    </source>
</evidence>
<reference evidence="3 4" key="1">
    <citation type="submission" date="2019-08" db="EMBL/GenBank/DDBJ databases">
        <title>Draft genome sequences of two oriental melons (Cucumis melo L. var makuwa).</title>
        <authorList>
            <person name="Kwon S.-Y."/>
        </authorList>
    </citation>
    <scope>NUCLEOTIDE SEQUENCE [LARGE SCALE GENOMIC DNA]</scope>
    <source>
        <strain evidence="4">cv. Chang Bougi</strain>
        <strain evidence="3">cv. SW 3</strain>
        <tissue evidence="1">Leaf</tissue>
    </source>
</reference>
<accession>A0A5A7U5V7</accession>
<evidence type="ECO:0000313" key="1">
    <source>
        <dbReference type="EMBL" id="KAA0049566.1"/>
    </source>
</evidence>
<gene>
    <name evidence="2" type="ORF">E5676_scaffold94G00320</name>
    <name evidence="1" type="ORF">E6C27_scaffold163G00020</name>
</gene>
<dbReference type="Proteomes" id="UP000321393">
    <property type="component" value="Unassembled WGS sequence"/>
</dbReference>
<dbReference type="Proteomes" id="UP000321947">
    <property type="component" value="Unassembled WGS sequence"/>
</dbReference>
<protein>
    <submittedName>
        <fullName evidence="1">CACTA en-spm transposon protein</fullName>
    </submittedName>
</protein>
<evidence type="ECO:0000313" key="4">
    <source>
        <dbReference type="Proteomes" id="UP000321947"/>
    </source>
</evidence>
<evidence type="ECO:0000313" key="3">
    <source>
        <dbReference type="Proteomes" id="UP000321393"/>
    </source>
</evidence>
<dbReference type="EMBL" id="SSTE01012141">
    <property type="protein sequence ID" value="KAA0049566.1"/>
    <property type="molecule type" value="Genomic_DNA"/>
</dbReference>
<organism evidence="1 3">
    <name type="scientific">Cucumis melo var. makuwa</name>
    <name type="common">Oriental melon</name>
    <dbReference type="NCBI Taxonomy" id="1194695"/>
    <lineage>
        <taxon>Eukaryota</taxon>
        <taxon>Viridiplantae</taxon>
        <taxon>Streptophyta</taxon>
        <taxon>Embryophyta</taxon>
        <taxon>Tracheophyta</taxon>
        <taxon>Spermatophyta</taxon>
        <taxon>Magnoliopsida</taxon>
        <taxon>eudicotyledons</taxon>
        <taxon>Gunneridae</taxon>
        <taxon>Pentapetalae</taxon>
        <taxon>rosids</taxon>
        <taxon>fabids</taxon>
        <taxon>Cucurbitales</taxon>
        <taxon>Cucurbitaceae</taxon>
        <taxon>Benincaseae</taxon>
        <taxon>Cucumis</taxon>
    </lineage>
</organism>
<dbReference type="OrthoDB" id="913284at2759"/>
<proteinExistence type="predicted"/>
<dbReference type="AlphaFoldDB" id="A0A5A7U5V7"/>
<sequence length="124" mass="14279">MVGSLDDNHEAEDEFSIADPLAWDLPQETLQATRFSNTIGNVVREGFLVHCATWSNVPLDAIEIAKSRVQVDMSLPHVSKFVEEQMQNSLGEYRSYLHKHYKHYRTDEEAHANLPRQLRSIIED</sequence>
<dbReference type="EMBL" id="SSTD01008434">
    <property type="protein sequence ID" value="TYK15926.1"/>
    <property type="molecule type" value="Genomic_DNA"/>
</dbReference>
<comment type="caution">
    <text evidence="1">The sequence shown here is derived from an EMBL/GenBank/DDBJ whole genome shotgun (WGS) entry which is preliminary data.</text>
</comment>
<name>A0A5A7U5V7_CUCMM</name>